<evidence type="ECO:0000259" key="11">
    <source>
        <dbReference type="PROSITE" id="PS50989"/>
    </source>
</evidence>
<evidence type="ECO:0000256" key="6">
    <source>
        <dbReference type="ARBA" id="ARBA00022840"/>
    </source>
</evidence>
<dbReference type="GO" id="GO:0009317">
    <property type="term" value="C:acetyl-CoA carboxylase complex"/>
    <property type="evidence" value="ECO:0007669"/>
    <property type="project" value="InterPro"/>
</dbReference>
<protein>
    <recommendedName>
        <fullName evidence="10">Acetyl-coenzyme A carboxylase carboxyl transferase subunit alpha</fullName>
        <shortName evidence="10">ACCase subunit alpha</shortName>
        <shortName evidence="10">Acetyl-CoA carboxylase carboxyltransferase subunit alpha</shortName>
        <ecNumber evidence="10">2.1.3.15</ecNumber>
    </recommendedName>
</protein>
<evidence type="ECO:0000256" key="7">
    <source>
        <dbReference type="ARBA" id="ARBA00023098"/>
    </source>
</evidence>
<dbReference type="RefSeq" id="WP_020073366.1">
    <property type="nucleotide sequence ID" value="NZ_JBKWRC010000001.1"/>
</dbReference>
<evidence type="ECO:0000313" key="13">
    <source>
        <dbReference type="Proteomes" id="UP000754750"/>
    </source>
</evidence>
<dbReference type="InterPro" id="IPR029045">
    <property type="entry name" value="ClpP/crotonase-like_dom_sf"/>
</dbReference>
<comment type="similarity">
    <text evidence="10">Belongs to the AccA family.</text>
</comment>
<proteinExistence type="inferred from homology"/>
<evidence type="ECO:0000256" key="8">
    <source>
        <dbReference type="ARBA" id="ARBA00023160"/>
    </source>
</evidence>
<accession>A0A928KQ81</accession>
<dbReference type="NCBIfam" id="NF041504">
    <property type="entry name" value="AccA_sub"/>
    <property type="match status" value="1"/>
</dbReference>
<feature type="domain" description="CoA carboxyltransferase C-terminal" evidence="11">
    <location>
        <begin position="32"/>
        <end position="285"/>
    </location>
</feature>
<dbReference type="GO" id="GO:0003989">
    <property type="term" value="F:acetyl-CoA carboxylase activity"/>
    <property type="evidence" value="ECO:0007669"/>
    <property type="project" value="InterPro"/>
</dbReference>
<keyword evidence="3 10" id="KW-0808">Transferase</keyword>
<dbReference type="InterPro" id="IPR001095">
    <property type="entry name" value="Acetyl_CoA_COase_a_su"/>
</dbReference>
<evidence type="ECO:0000256" key="4">
    <source>
        <dbReference type="ARBA" id="ARBA00022741"/>
    </source>
</evidence>
<name>A0A928KQ81_9FIRM</name>
<dbReference type="GO" id="GO:0005524">
    <property type="term" value="F:ATP binding"/>
    <property type="evidence" value="ECO:0007669"/>
    <property type="project" value="UniProtKB-KW"/>
</dbReference>
<evidence type="ECO:0000313" key="12">
    <source>
        <dbReference type="EMBL" id="MBE6832733.1"/>
    </source>
</evidence>
<gene>
    <name evidence="10" type="primary">accA</name>
    <name evidence="12" type="ORF">E7512_04005</name>
</gene>
<evidence type="ECO:0000256" key="9">
    <source>
        <dbReference type="ARBA" id="ARBA00049152"/>
    </source>
</evidence>
<keyword evidence="2 10" id="KW-0444">Lipid biosynthesis</keyword>
<dbReference type="GO" id="GO:0006633">
    <property type="term" value="P:fatty acid biosynthetic process"/>
    <property type="evidence" value="ECO:0007669"/>
    <property type="project" value="UniProtKB-KW"/>
</dbReference>
<dbReference type="PANTHER" id="PTHR42853:SF3">
    <property type="entry name" value="ACETYL-COENZYME A CARBOXYLASE CARBOXYL TRANSFERASE SUBUNIT ALPHA, CHLOROPLASTIC"/>
    <property type="match status" value="1"/>
</dbReference>
<organism evidence="12 13">
    <name type="scientific">Faecalispora sporosphaeroides</name>
    <dbReference type="NCBI Taxonomy" id="1549"/>
    <lineage>
        <taxon>Bacteria</taxon>
        <taxon>Bacillati</taxon>
        <taxon>Bacillota</taxon>
        <taxon>Clostridia</taxon>
        <taxon>Eubacteriales</taxon>
        <taxon>Oscillospiraceae</taxon>
        <taxon>Faecalispora</taxon>
    </lineage>
</organism>
<dbReference type="PANTHER" id="PTHR42853">
    <property type="entry name" value="ACETYL-COENZYME A CARBOXYLASE CARBOXYL TRANSFERASE SUBUNIT ALPHA"/>
    <property type="match status" value="1"/>
</dbReference>
<comment type="caution">
    <text evidence="12">The sequence shown here is derived from an EMBL/GenBank/DDBJ whole genome shotgun (WGS) entry which is preliminary data.</text>
</comment>
<evidence type="ECO:0000256" key="5">
    <source>
        <dbReference type="ARBA" id="ARBA00022832"/>
    </source>
</evidence>
<dbReference type="PRINTS" id="PR01069">
    <property type="entry name" value="ACCCTRFRASEA"/>
</dbReference>
<dbReference type="SUPFAM" id="SSF52096">
    <property type="entry name" value="ClpP/crotonase"/>
    <property type="match status" value="1"/>
</dbReference>
<keyword evidence="4 10" id="KW-0547">Nucleotide-binding</keyword>
<dbReference type="Proteomes" id="UP000754750">
    <property type="component" value="Unassembled WGS sequence"/>
</dbReference>
<comment type="subcellular location">
    <subcellularLocation>
        <location evidence="10">Cytoplasm</location>
    </subcellularLocation>
</comment>
<dbReference type="GO" id="GO:2001295">
    <property type="term" value="P:malonyl-CoA biosynthetic process"/>
    <property type="evidence" value="ECO:0007669"/>
    <property type="project" value="UniProtKB-UniRule"/>
</dbReference>
<evidence type="ECO:0000256" key="3">
    <source>
        <dbReference type="ARBA" id="ARBA00022679"/>
    </source>
</evidence>
<dbReference type="NCBIfam" id="NF004344">
    <property type="entry name" value="PRK05724.1"/>
    <property type="match status" value="1"/>
</dbReference>
<keyword evidence="12" id="KW-0436">Ligase</keyword>
<evidence type="ECO:0000256" key="1">
    <source>
        <dbReference type="ARBA" id="ARBA00004956"/>
    </source>
</evidence>
<keyword evidence="10" id="KW-0963">Cytoplasm</keyword>
<dbReference type="HAMAP" id="MF_00823">
    <property type="entry name" value="AcetylCoA_CT_alpha"/>
    <property type="match status" value="1"/>
</dbReference>
<dbReference type="EC" id="2.1.3.15" evidence="10"/>
<keyword evidence="5 10" id="KW-0276">Fatty acid metabolism</keyword>
<dbReference type="AlphaFoldDB" id="A0A928KQ81"/>
<dbReference type="GO" id="GO:0016743">
    <property type="term" value="F:carboxyl- or carbamoyltransferase activity"/>
    <property type="evidence" value="ECO:0007669"/>
    <property type="project" value="UniProtKB-UniRule"/>
</dbReference>
<comment type="subunit">
    <text evidence="10">Acetyl-CoA carboxylase is a heterohexamer composed of biotin carboxyl carrier protein (AccB), biotin carboxylase (AccC) and two subunits each of ACCase subunit alpha (AccA) and ACCase subunit beta (AccD).</text>
</comment>
<dbReference type="NCBIfam" id="TIGR00513">
    <property type="entry name" value="accA"/>
    <property type="match status" value="1"/>
</dbReference>
<reference evidence="12" key="1">
    <citation type="submission" date="2019-04" db="EMBL/GenBank/DDBJ databases">
        <title>Evolution of Biomass-Degrading Anaerobic Consortia Revealed by Metagenomics.</title>
        <authorList>
            <person name="Peng X."/>
        </authorList>
    </citation>
    <scope>NUCLEOTIDE SEQUENCE</scope>
    <source>
        <strain evidence="12">SIG551</strain>
    </source>
</reference>
<comment type="pathway">
    <text evidence="1 10">Lipid metabolism; malonyl-CoA biosynthesis; malonyl-CoA from acetyl-CoA: step 1/1.</text>
</comment>
<comment type="catalytic activity">
    <reaction evidence="9 10">
        <text>N(6)-carboxybiotinyl-L-lysyl-[protein] + acetyl-CoA = N(6)-biotinyl-L-lysyl-[protein] + malonyl-CoA</text>
        <dbReference type="Rhea" id="RHEA:54728"/>
        <dbReference type="Rhea" id="RHEA-COMP:10505"/>
        <dbReference type="Rhea" id="RHEA-COMP:10506"/>
        <dbReference type="ChEBI" id="CHEBI:57288"/>
        <dbReference type="ChEBI" id="CHEBI:57384"/>
        <dbReference type="ChEBI" id="CHEBI:83144"/>
        <dbReference type="ChEBI" id="CHEBI:83145"/>
        <dbReference type="EC" id="2.1.3.15"/>
    </reaction>
</comment>
<keyword evidence="7 10" id="KW-0443">Lipid metabolism</keyword>
<dbReference type="Gene3D" id="3.90.226.10">
    <property type="entry name" value="2-enoyl-CoA Hydratase, Chain A, domain 1"/>
    <property type="match status" value="1"/>
</dbReference>
<keyword evidence="6 10" id="KW-0067">ATP-binding</keyword>
<keyword evidence="8 10" id="KW-0275">Fatty acid biosynthesis</keyword>
<evidence type="ECO:0000256" key="10">
    <source>
        <dbReference type="HAMAP-Rule" id="MF_00823"/>
    </source>
</evidence>
<evidence type="ECO:0000256" key="2">
    <source>
        <dbReference type="ARBA" id="ARBA00022516"/>
    </source>
</evidence>
<dbReference type="InterPro" id="IPR011763">
    <property type="entry name" value="COA_CT_C"/>
</dbReference>
<dbReference type="PROSITE" id="PS50989">
    <property type="entry name" value="COA_CT_CTER"/>
    <property type="match status" value="1"/>
</dbReference>
<comment type="function">
    <text evidence="10">Component of the acetyl coenzyme A carboxylase (ACC) complex. First, biotin carboxylase catalyzes the carboxylation of biotin on its carrier protein (BCCP) and then the CO(2) group is transferred by the carboxyltransferase to acetyl-CoA to form malonyl-CoA.</text>
</comment>
<dbReference type="EMBL" id="SVNY01000002">
    <property type="protein sequence ID" value="MBE6832733.1"/>
    <property type="molecule type" value="Genomic_DNA"/>
</dbReference>
<dbReference type="Pfam" id="PF03255">
    <property type="entry name" value="ACCA"/>
    <property type="match status" value="1"/>
</dbReference>
<sequence>MIKETELQLDQLDQELAALREKSKVPQLRIWQLEGERRKLLEAYPELTPADKVYLARRPKRPGVRDYTAALFQDFFELRGDRLNKDDKSILGGVAFYHGIPVTVIGHCKGKNLEENLYYNFGMPGPEGYRKALRLMKQAEKFGRPIITFIDTPGAFPGLEAETNGQSEAIARNLAEMSQLSVPVIAVVTGEGGSGGALALGVANRLLMLENSVYSVLSPEGFASILWKDSSRSAEASAMMKLTAQDLLRFGIADEIVPEPRGGAHRTPNAVYTALDEALLRNLKELLPLSGERLATQRYDKFRKIGTSKEAI</sequence>